<dbReference type="InterPro" id="IPR003399">
    <property type="entry name" value="Mce/MlaD"/>
</dbReference>
<dbReference type="Pfam" id="PF02470">
    <property type="entry name" value="MlaD"/>
    <property type="match status" value="1"/>
</dbReference>
<dbReference type="PANTHER" id="PTHR33371:SF17">
    <property type="entry name" value="MCE-FAMILY PROTEIN MCE1B"/>
    <property type="match status" value="1"/>
</dbReference>
<evidence type="ECO:0000313" key="4">
    <source>
        <dbReference type="EMBL" id="VEG47061.1"/>
    </source>
</evidence>
<gene>
    <name evidence="4" type="ORF">NCTC10485_01412</name>
</gene>
<dbReference type="GO" id="GO:0051701">
    <property type="term" value="P:biological process involved in interaction with host"/>
    <property type="evidence" value="ECO:0007669"/>
    <property type="project" value="TreeGrafter"/>
</dbReference>
<dbReference type="NCBIfam" id="TIGR00996">
    <property type="entry name" value="Mtu_fam_mce"/>
    <property type="match status" value="1"/>
</dbReference>
<feature type="domain" description="Mce/MlaD" evidence="2">
    <location>
        <begin position="37"/>
        <end position="111"/>
    </location>
</feature>
<evidence type="ECO:0000313" key="5">
    <source>
        <dbReference type="Proteomes" id="UP000282551"/>
    </source>
</evidence>
<evidence type="ECO:0000259" key="3">
    <source>
        <dbReference type="Pfam" id="PF11887"/>
    </source>
</evidence>
<proteinExistence type="predicted"/>
<dbReference type="RefSeq" id="WP_126333067.1">
    <property type="nucleotide sequence ID" value="NZ_AP022604.1"/>
</dbReference>
<keyword evidence="1" id="KW-0472">Membrane</keyword>
<dbReference type="InterPro" id="IPR024516">
    <property type="entry name" value="Mce_C"/>
</dbReference>
<dbReference type="InterPro" id="IPR005693">
    <property type="entry name" value="Mce"/>
</dbReference>
<dbReference type="AlphaFoldDB" id="A0A448I3K9"/>
<dbReference type="GO" id="GO:0005576">
    <property type="term" value="C:extracellular region"/>
    <property type="evidence" value="ECO:0007669"/>
    <property type="project" value="TreeGrafter"/>
</dbReference>
<keyword evidence="5" id="KW-1185">Reference proteome</keyword>
<dbReference type="Proteomes" id="UP000282551">
    <property type="component" value="Chromosome"/>
</dbReference>
<sequence>MTRTRSTLVKFGIFATIMVLLTAFLFMAFGEYRGGATSKYSAVFADASRLEGGDSVRVAGVRVGTVDSVALQPDRTVLVKFNAERDIKLTTGTKAAVRYLNLVGDRYLELLDSPGSTKILPAGSHIPEERTQSALDLDLLLGGLRPVIQGLNPQDVNALTSSLVQILQGQGGTLESLLSKTSSFSTTLADNNQVVEQLIDNLNTVVETLSEDGDKFSGSIDRLEQLISGLSEDRDPIGTAITSLDNGTASLASLLAEARPPLSATVDQLNILAPLLEAGSPNLDAALQKMPENYKKLRRLGAYGSWIMYYICGLSWRVTDLQGRTAVFPMLKQLSGRCAEP</sequence>
<organism evidence="4 5">
    <name type="scientific">Mycolicibacterium chitae</name>
    <name type="common">Mycobacterium chitae</name>
    <dbReference type="NCBI Taxonomy" id="1792"/>
    <lineage>
        <taxon>Bacteria</taxon>
        <taxon>Bacillati</taxon>
        <taxon>Actinomycetota</taxon>
        <taxon>Actinomycetes</taxon>
        <taxon>Mycobacteriales</taxon>
        <taxon>Mycobacteriaceae</taxon>
        <taxon>Mycolicibacterium</taxon>
    </lineage>
</organism>
<keyword evidence="1" id="KW-0812">Transmembrane</keyword>
<evidence type="ECO:0000259" key="2">
    <source>
        <dbReference type="Pfam" id="PF02470"/>
    </source>
</evidence>
<accession>A0A448I3K9</accession>
<dbReference type="EMBL" id="LR134355">
    <property type="protein sequence ID" value="VEG47061.1"/>
    <property type="molecule type" value="Genomic_DNA"/>
</dbReference>
<dbReference type="Pfam" id="PF11887">
    <property type="entry name" value="Mce4_CUP1"/>
    <property type="match status" value="1"/>
</dbReference>
<dbReference type="OrthoDB" id="338143at2"/>
<keyword evidence="1" id="KW-1133">Transmembrane helix</keyword>
<reference evidence="4 5" key="1">
    <citation type="submission" date="2018-12" db="EMBL/GenBank/DDBJ databases">
        <authorList>
            <consortium name="Pathogen Informatics"/>
        </authorList>
    </citation>
    <scope>NUCLEOTIDE SEQUENCE [LARGE SCALE GENOMIC DNA]</scope>
    <source>
        <strain evidence="4 5">NCTC10485</strain>
    </source>
</reference>
<name>A0A448I3K9_MYCCI</name>
<evidence type="ECO:0000256" key="1">
    <source>
        <dbReference type="SAM" id="Phobius"/>
    </source>
</evidence>
<feature type="transmembrane region" description="Helical" evidence="1">
    <location>
        <begin position="7"/>
        <end position="29"/>
    </location>
</feature>
<feature type="domain" description="Mammalian cell entry C-terminal" evidence="3">
    <location>
        <begin position="118"/>
        <end position="305"/>
    </location>
</feature>
<protein>
    <submittedName>
        <fullName evidence="4">Virulence factor Mce family protein</fullName>
    </submittedName>
</protein>
<dbReference type="PANTHER" id="PTHR33371">
    <property type="entry name" value="INTERMEMBRANE PHOSPHOLIPID TRANSPORT SYSTEM BINDING PROTEIN MLAD-RELATED"/>
    <property type="match status" value="1"/>
</dbReference>
<dbReference type="InterPro" id="IPR052336">
    <property type="entry name" value="MlaD_Phospholipid_Transporter"/>
</dbReference>